<keyword evidence="3" id="KW-0812">Transmembrane</keyword>
<dbReference type="OrthoDB" id="10029320at2759"/>
<dbReference type="RefSeq" id="XP_022400714.1">
    <property type="nucleotide sequence ID" value="XM_022542012.1"/>
</dbReference>
<proteinExistence type="predicted"/>
<keyword evidence="6" id="KW-0560">Oxidoreductase</keyword>
<sequence length="374" mass="41973">MASFDMLALECRSIITAEKHPNGLPNYLTPHSSRALPNNRLQIAFGIKNAFTSVDEVHAKRFVNHAKDLVNLSSTGWNGLSGSLCDAVGTWTDGQKRIKLANMIQALSLRVVLSVFFRIRLSDADDANGHLVDLAEVINRAWMGTKNTDVIPRFEDNIELQECLATIFPDSNFSDPEENPLNLILPGFETLWRVVFMLFLEITFITGRTHPEWADMLIKFANNPQFTTTDTKNHISPQNLINEALRLYPPTRRIYRSFQTSHDSPIEILVADIEAHHSSVEIWGSDAMAFNPGRWTGLTFQQKQAFMPFGSTPFVCPAKPTFGPRIIGLLVGALLRELRESGEWRVEGGVDVVGCGGRLRNERGAYDDMYLVKI</sequence>
<dbReference type="GO" id="GO:0004497">
    <property type="term" value="F:monooxygenase activity"/>
    <property type="evidence" value="ECO:0007669"/>
    <property type="project" value="InterPro"/>
</dbReference>
<protein>
    <recommendedName>
        <fullName evidence="11">Cytochrome P450</fullName>
    </recommendedName>
</protein>
<reference evidence="10" key="1">
    <citation type="journal article" date="2017" name="Genome Biol.">
        <title>Comparative genomics reveals high biological diversity and specific adaptations in the industrially and medically important fungal genus Aspergillus.</title>
        <authorList>
            <person name="de Vries R.P."/>
            <person name="Riley R."/>
            <person name="Wiebenga A."/>
            <person name="Aguilar-Osorio G."/>
            <person name="Amillis S."/>
            <person name="Uchima C.A."/>
            <person name="Anderluh G."/>
            <person name="Asadollahi M."/>
            <person name="Askin M."/>
            <person name="Barry K."/>
            <person name="Battaglia E."/>
            <person name="Bayram O."/>
            <person name="Benocci T."/>
            <person name="Braus-Stromeyer S.A."/>
            <person name="Caldana C."/>
            <person name="Canovas D."/>
            <person name="Cerqueira G.C."/>
            <person name="Chen F."/>
            <person name="Chen W."/>
            <person name="Choi C."/>
            <person name="Clum A."/>
            <person name="Dos Santos R.A."/>
            <person name="Damasio A.R."/>
            <person name="Diallinas G."/>
            <person name="Emri T."/>
            <person name="Fekete E."/>
            <person name="Flipphi M."/>
            <person name="Freyberg S."/>
            <person name="Gallo A."/>
            <person name="Gournas C."/>
            <person name="Habgood R."/>
            <person name="Hainaut M."/>
            <person name="Harispe M.L."/>
            <person name="Henrissat B."/>
            <person name="Hilden K.S."/>
            <person name="Hope R."/>
            <person name="Hossain A."/>
            <person name="Karabika E."/>
            <person name="Karaffa L."/>
            <person name="Karanyi Z."/>
            <person name="Krasevec N."/>
            <person name="Kuo A."/>
            <person name="Kusch H."/>
            <person name="LaButti K."/>
            <person name="Lagendijk E.L."/>
            <person name="Lapidus A."/>
            <person name="Levasseur A."/>
            <person name="Lindquist E."/>
            <person name="Lipzen A."/>
            <person name="Logrieco A.F."/>
            <person name="MacCabe A."/>
            <person name="Maekelae M.R."/>
            <person name="Malavazi I."/>
            <person name="Melin P."/>
            <person name="Meyer V."/>
            <person name="Mielnichuk N."/>
            <person name="Miskei M."/>
            <person name="Molnar A.P."/>
            <person name="Mule G."/>
            <person name="Ngan C.Y."/>
            <person name="Orejas M."/>
            <person name="Orosz E."/>
            <person name="Ouedraogo J.P."/>
            <person name="Overkamp K.M."/>
            <person name="Park H.-S."/>
            <person name="Perrone G."/>
            <person name="Piumi F."/>
            <person name="Punt P.J."/>
            <person name="Ram A.F."/>
            <person name="Ramon A."/>
            <person name="Rauscher S."/>
            <person name="Record E."/>
            <person name="Riano-Pachon D.M."/>
            <person name="Robert V."/>
            <person name="Roehrig J."/>
            <person name="Ruller R."/>
            <person name="Salamov A."/>
            <person name="Salih N.S."/>
            <person name="Samson R.A."/>
            <person name="Sandor E."/>
            <person name="Sanguinetti M."/>
            <person name="Schuetze T."/>
            <person name="Sepcic K."/>
            <person name="Shelest E."/>
            <person name="Sherlock G."/>
            <person name="Sophianopoulou V."/>
            <person name="Squina F.M."/>
            <person name="Sun H."/>
            <person name="Susca A."/>
            <person name="Todd R.B."/>
            <person name="Tsang A."/>
            <person name="Unkles S.E."/>
            <person name="van de Wiele N."/>
            <person name="van Rossen-Uffink D."/>
            <person name="Oliveira J.V."/>
            <person name="Vesth T.C."/>
            <person name="Visser J."/>
            <person name="Yu J.-H."/>
            <person name="Zhou M."/>
            <person name="Andersen M.R."/>
            <person name="Archer D.B."/>
            <person name="Baker S.E."/>
            <person name="Benoit I."/>
            <person name="Brakhage A.A."/>
            <person name="Braus G.H."/>
            <person name="Fischer R."/>
            <person name="Frisvad J.C."/>
            <person name="Goldman G.H."/>
            <person name="Houbraken J."/>
            <person name="Oakley B."/>
            <person name="Pocsi I."/>
            <person name="Scazzocchio C."/>
            <person name="Seiboth B."/>
            <person name="vanKuyk P.A."/>
            <person name="Wortman J."/>
            <person name="Dyer P.S."/>
            <person name="Grigoriev I.V."/>
        </authorList>
    </citation>
    <scope>NUCLEOTIDE SEQUENCE [LARGE SCALE GENOMIC DNA]</scope>
    <source>
        <strain evidence="10">CBS 516.65</strain>
    </source>
</reference>
<keyword evidence="10" id="KW-1185">Reference proteome</keyword>
<evidence type="ECO:0000256" key="5">
    <source>
        <dbReference type="ARBA" id="ARBA00022989"/>
    </source>
</evidence>
<dbReference type="VEuPathDB" id="FungiDB:ASPGLDRAFT_1492422"/>
<dbReference type="Proteomes" id="UP000184300">
    <property type="component" value="Unassembled WGS sequence"/>
</dbReference>
<dbReference type="PANTHER" id="PTHR24282">
    <property type="entry name" value="CYTOCHROME P450 FAMILY MEMBER"/>
    <property type="match status" value="1"/>
</dbReference>
<dbReference type="STRING" id="1160497.A0A1L9VJB1"/>
<evidence type="ECO:0000256" key="2">
    <source>
        <dbReference type="ARBA" id="ARBA00022617"/>
    </source>
</evidence>
<keyword evidence="4" id="KW-0479">Metal-binding</keyword>
<evidence type="ECO:0000256" key="8">
    <source>
        <dbReference type="ARBA" id="ARBA00023136"/>
    </source>
</evidence>
<evidence type="ECO:0000256" key="3">
    <source>
        <dbReference type="ARBA" id="ARBA00022692"/>
    </source>
</evidence>
<dbReference type="SUPFAM" id="SSF48264">
    <property type="entry name" value="Cytochrome P450"/>
    <property type="match status" value="1"/>
</dbReference>
<keyword evidence="8" id="KW-0472">Membrane</keyword>
<evidence type="ECO:0000256" key="4">
    <source>
        <dbReference type="ARBA" id="ARBA00022723"/>
    </source>
</evidence>
<accession>A0A1L9VJB1</accession>
<comment type="subcellular location">
    <subcellularLocation>
        <location evidence="1">Membrane</location>
    </subcellularLocation>
</comment>
<dbReference type="GO" id="GO:0005506">
    <property type="term" value="F:iron ion binding"/>
    <property type="evidence" value="ECO:0007669"/>
    <property type="project" value="InterPro"/>
</dbReference>
<dbReference type="GO" id="GO:0016705">
    <property type="term" value="F:oxidoreductase activity, acting on paired donors, with incorporation or reduction of molecular oxygen"/>
    <property type="evidence" value="ECO:0007669"/>
    <property type="project" value="InterPro"/>
</dbReference>
<dbReference type="Gene3D" id="1.10.630.10">
    <property type="entry name" value="Cytochrome P450"/>
    <property type="match status" value="1"/>
</dbReference>
<dbReference type="PANTHER" id="PTHR24282:SF211">
    <property type="entry name" value="CYTOCHROME P450-RELATED"/>
    <property type="match status" value="1"/>
</dbReference>
<dbReference type="EMBL" id="KV878898">
    <property type="protein sequence ID" value="OJJ84016.1"/>
    <property type="molecule type" value="Genomic_DNA"/>
</dbReference>
<evidence type="ECO:0000313" key="10">
    <source>
        <dbReference type="Proteomes" id="UP000184300"/>
    </source>
</evidence>
<dbReference type="GO" id="GO:0020037">
    <property type="term" value="F:heme binding"/>
    <property type="evidence" value="ECO:0007669"/>
    <property type="project" value="InterPro"/>
</dbReference>
<dbReference type="InterPro" id="IPR050665">
    <property type="entry name" value="Cytochrome_P450_Monooxygen"/>
</dbReference>
<gene>
    <name evidence="9" type="ORF">ASPGLDRAFT_1492422</name>
</gene>
<name>A0A1L9VJB1_ASPGL</name>
<evidence type="ECO:0008006" key="11">
    <source>
        <dbReference type="Google" id="ProtNLM"/>
    </source>
</evidence>
<dbReference type="CDD" id="cd20626">
    <property type="entry name" value="CYP_Pc22g25500-like"/>
    <property type="match status" value="1"/>
</dbReference>
<organism evidence="9 10">
    <name type="scientific">Aspergillus glaucus CBS 516.65</name>
    <dbReference type="NCBI Taxonomy" id="1160497"/>
    <lineage>
        <taxon>Eukaryota</taxon>
        <taxon>Fungi</taxon>
        <taxon>Dikarya</taxon>
        <taxon>Ascomycota</taxon>
        <taxon>Pezizomycotina</taxon>
        <taxon>Eurotiomycetes</taxon>
        <taxon>Eurotiomycetidae</taxon>
        <taxon>Eurotiales</taxon>
        <taxon>Aspergillaceae</taxon>
        <taxon>Aspergillus</taxon>
        <taxon>Aspergillus subgen. Aspergillus</taxon>
    </lineage>
</organism>
<keyword evidence="5" id="KW-1133">Transmembrane helix</keyword>
<evidence type="ECO:0000256" key="6">
    <source>
        <dbReference type="ARBA" id="ARBA00023002"/>
    </source>
</evidence>
<dbReference type="InterPro" id="IPR036396">
    <property type="entry name" value="Cyt_P450_sf"/>
</dbReference>
<keyword evidence="2" id="KW-0349">Heme</keyword>
<dbReference type="GO" id="GO:0016020">
    <property type="term" value="C:membrane"/>
    <property type="evidence" value="ECO:0007669"/>
    <property type="project" value="UniProtKB-SubCell"/>
</dbReference>
<dbReference type="GeneID" id="34458273"/>
<evidence type="ECO:0000256" key="7">
    <source>
        <dbReference type="ARBA" id="ARBA00023004"/>
    </source>
</evidence>
<evidence type="ECO:0000256" key="1">
    <source>
        <dbReference type="ARBA" id="ARBA00004370"/>
    </source>
</evidence>
<keyword evidence="7" id="KW-0408">Iron</keyword>
<evidence type="ECO:0000313" key="9">
    <source>
        <dbReference type="EMBL" id="OJJ84016.1"/>
    </source>
</evidence>
<dbReference type="AlphaFoldDB" id="A0A1L9VJB1"/>